<dbReference type="PANTHER" id="PTHR12062">
    <property type="entry name" value="N-ACETYLGLUCOSAMINYLTRANSFERASE VI"/>
    <property type="match status" value="1"/>
</dbReference>
<dbReference type="Proteomes" id="UP001153714">
    <property type="component" value="Chromosome 1"/>
</dbReference>
<dbReference type="InterPro" id="IPR006759">
    <property type="entry name" value="Glyco_transf_54"/>
</dbReference>
<accession>A0A9N9N0P6</accession>
<organism evidence="2 3">
    <name type="scientific">Diatraea saccharalis</name>
    <name type="common">sugarcane borer</name>
    <dbReference type="NCBI Taxonomy" id="40085"/>
    <lineage>
        <taxon>Eukaryota</taxon>
        <taxon>Metazoa</taxon>
        <taxon>Ecdysozoa</taxon>
        <taxon>Arthropoda</taxon>
        <taxon>Hexapoda</taxon>
        <taxon>Insecta</taxon>
        <taxon>Pterygota</taxon>
        <taxon>Neoptera</taxon>
        <taxon>Endopterygota</taxon>
        <taxon>Lepidoptera</taxon>
        <taxon>Glossata</taxon>
        <taxon>Ditrysia</taxon>
        <taxon>Pyraloidea</taxon>
        <taxon>Crambidae</taxon>
        <taxon>Crambinae</taxon>
        <taxon>Diatraea</taxon>
    </lineage>
</organism>
<keyword evidence="3" id="KW-1185">Reference proteome</keyword>
<sequence>MVGEVDIEYVLTTARNIESNFTDEVNAGLIDVISPLKYYYPTEEIPATLGDSVKRTLWRAKHVLDCVYVMAYGHTKGSYYLIMEDDIIAKKGYLTEIKQVIGFTSRYNKNWLIIEFCQQLNGMGKLLRSSDVDHFIKYLQLFYYNMPLDFLIESYLQDKVCGITKRKKTCDAIVNGIRAKSTYSLFSHIGLYSSLKGKIQKVEIQLVTKERT</sequence>
<dbReference type="Pfam" id="PF04666">
    <property type="entry name" value="MGAT4_cons"/>
    <property type="match status" value="1"/>
</dbReference>
<feature type="domain" description="MGAT4 conserved region" evidence="1">
    <location>
        <begin position="2"/>
        <end position="202"/>
    </location>
</feature>
<evidence type="ECO:0000313" key="3">
    <source>
        <dbReference type="Proteomes" id="UP001153714"/>
    </source>
</evidence>
<evidence type="ECO:0000313" key="2">
    <source>
        <dbReference type="EMBL" id="CAG9782062.1"/>
    </source>
</evidence>
<dbReference type="GO" id="GO:0008375">
    <property type="term" value="F:acetylglucosaminyltransferase activity"/>
    <property type="evidence" value="ECO:0007669"/>
    <property type="project" value="TreeGrafter"/>
</dbReference>
<reference evidence="2" key="2">
    <citation type="submission" date="2022-10" db="EMBL/GenBank/DDBJ databases">
        <authorList>
            <consortium name="ENA_rothamsted_submissions"/>
            <consortium name="culmorum"/>
            <person name="King R."/>
        </authorList>
    </citation>
    <scope>NUCLEOTIDE SEQUENCE</scope>
</reference>
<proteinExistence type="predicted"/>
<dbReference type="GO" id="GO:0006487">
    <property type="term" value="P:protein N-linked glycosylation"/>
    <property type="evidence" value="ECO:0007669"/>
    <property type="project" value="TreeGrafter"/>
</dbReference>
<dbReference type="GO" id="GO:0005793">
    <property type="term" value="C:endoplasmic reticulum-Golgi intermediate compartment"/>
    <property type="evidence" value="ECO:0007669"/>
    <property type="project" value="TreeGrafter"/>
</dbReference>
<dbReference type="InterPro" id="IPR057279">
    <property type="entry name" value="MGAT4"/>
</dbReference>
<gene>
    <name evidence="2" type="ORF">DIATSA_LOCUS353</name>
</gene>
<protein>
    <recommendedName>
        <fullName evidence="1">MGAT4 conserved region domain-containing protein</fullName>
    </recommendedName>
</protein>
<dbReference type="GO" id="GO:0005783">
    <property type="term" value="C:endoplasmic reticulum"/>
    <property type="evidence" value="ECO:0007669"/>
    <property type="project" value="TreeGrafter"/>
</dbReference>
<dbReference type="GO" id="GO:0005795">
    <property type="term" value="C:Golgi stack"/>
    <property type="evidence" value="ECO:0007669"/>
    <property type="project" value="TreeGrafter"/>
</dbReference>
<reference evidence="2" key="1">
    <citation type="submission" date="2021-12" db="EMBL/GenBank/DDBJ databases">
        <authorList>
            <person name="King R."/>
        </authorList>
    </citation>
    <scope>NUCLEOTIDE SEQUENCE</scope>
</reference>
<dbReference type="AlphaFoldDB" id="A0A9N9N0P6"/>
<dbReference type="PANTHER" id="PTHR12062:SF9">
    <property type="entry name" value="ALPHA-1,3-MANNOSYL-GLYCOPROTEIN 4-BETA-N-ACETYLGLUCOSAMINYLTRANSFERASE A, ISOFORM A"/>
    <property type="match status" value="1"/>
</dbReference>
<name>A0A9N9N0P6_9NEOP</name>
<dbReference type="EMBL" id="OU893332">
    <property type="protein sequence ID" value="CAG9782062.1"/>
    <property type="molecule type" value="Genomic_DNA"/>
</dbReference>
<evidence type="ECO:0000259" key="1">
    <source>
        <dbReference type="Pfam" id="PF04666"/>
    </source>
</evidence>
<dbReference type="OrthoDB" id="2016523at2759"/>